<evidence type="ECO:0000256" key="3">
    <source>
        <dbReference type="ARBA" id="ARBA00023034"/>
    </source>
</evidence>
<feature type="region of interest" description="Disordered" evidence="4">
    <location>
        <begin position="32"/>
        <end position="74"/>
    </location>
</feature>
<evidence type="ECO:0000256" key="4">
    <source>
        <dbReference type="SAM" id="MobiDB-lite"/>
    </source>
</evidence>
<sequence length="331" mass="35856">MQEESNESSFEFIEKKSTEVVSLSNIAPPSELPSFLMSSSTSATASSQPSATSSQSEFHPTTFTPAIPVDTTPSPVIPNIPKPITPNQELPPSQEEASSGGLFGWMKDTVGIQGAGILSKVAEKAKHSVDTMITTLDPQMRDFIGSSKVDMTITVASDKEIKISPVREAFHSQFPSAAVRGIGVFPRCAAQPVGFEAATLAANSRVRTLREMHEIMGPVIVVESFVAEVRPGKWYEVNLLVLDDNVKECQLETYSQMIPIPSGIIEIAQTDTPSDYEHKGTGYSVTIGSLMAKNLETDHTEWQLALTGVPRRQMILEAAKVLANLYKTVVS</sequence>
<protein>
    <submittedName>
        <fullName evidence="6">Protein PRRC1</fullName>
    </submittedName>
</protein>
<evidence type="ECO:0000256" key="2">
    <source>
        <dbReference type="ARBA" id="ARBA00010298"/>
    </source>
</evidence>
<dbReference type="Gene3D" id="3.90.950.10">
    <property type="match status" value="1"/>
</dbReference>
<evidence type="ECO:0000313" key="6">
    <source>
        <dbReference type="EMBL" id="CAG6690689.1"/>
    </source>
</evidence>
<dbReference type="EMBL" id="HBUF01298879">
    <property type="protein sequence ID" value="CAG6690689.1"/>
    <property type="molecule type" value="Transcribed_RNA"/>
</dbReference>
<dbReference type="GO" id="GO:0034237">
    <property type="term" value="F:protein kinase A regulatory subunit binding"/>
    <property type="evidence" value="ECO:0007669"/>
    <property type="project" value="TreeGrafter"/>
</dbReference>
<dbReference type="InterPro" id="IPR029001">
    <property type="entry name" value="ITPase-like_fam"/>
</dbReference>
<evidence type="ECO:0000259" key="5">
    <source>
        <dbReference type="Pfam" id="PF01931"/>
    </source>
</evidence>
<dbReference type="PANTHER" id="PTHR23276">
    <property type="entry name" value="PROTEIN PRRC1"/>
    <property type="match status" value="1"/>
</dbReference>
<dbReference type="InterPro" id="IPR026534">
    <property type="entry name" value="PRRC1"/>
</dbReference>
<dbReference type="SUPFAM" id="SSF52972">
    <property type="entry name" value="ITPase-like"/>
    <property type="match status" value="1"/>
</dbReference>
<dbReference type="PANTHER" id="PTHR23276:SF2">
    <property type="entry name" value="PROTEIN PRRC1"/>
    <property type="match status" value="1"/>
</dbReference>
<comment type="subcellular location">
    <subcellularLocation>
        <location evidence="1">Golgi apparatus</location>
    </subcellularLocation>
</comment>
<organism evidence="6">
    <name type="scientific">Cacopsylla melanoneura</name>
    <dbReference type="NCBI Taxonomy" id="428564"/>
    <lineage>
        <taxon>Eukaryota</taxon>
        <taxon>Metazoa</taxon>
        <taxon>Ecdysozoa</taxon>
        <taxon>Arthropoda</taxon>
        <taxon>Hexapoda</taxon>
        <taxon>Insecta</taxon>
        <taxon>Pterygota</taxon>
        <taxon>Neoptera</taxon>
        <taxon>Paraneoptera</taxon>
        <taxon>Hemiptera</taxon>
        <taxon>Sternorrhyncha</taxon>
        <taxon>Psylloidea</taxon>
        <taxon>Psyllidae</taxon>
        <taxon>Psyllinae</taxon>
        <taxon>Cacopsylla</taxon>
    </lineage>
</organism>
<accession>A0A8D8TPV7</accession>
<reference evidence="6" key="1">
    <citation type="submission" date="2021-05" db="EMBL/GenBank/DDBJ databases">
        <authorList>
            <person name="Alioto T."/>
            <person name="Alioto T."/>
            <person name="Gomez Garrido J."/>
        </authorList>
    </citation>
    <scope>NUCLEOTIDE SEQUENCE</scope>
</reference>
<dbReference type="GO" id="GO:0005794">
    <property type="term" value="C:Golgi apparatus"/>
    <property type="evidence" value="ECO:0007669"/>
    <property type="project" value="UniProtKB-SubCell"/>
</dbReference>
<dbReference type="AlphaFoldDB" id="A0A8D8TPV7"/>
<dbReference type="InterPro" id="IPR026533">
    <property type="entry name" value="NTPase/PRRC1"/>
</dbReference>
<feature type="domain" description="Non-canonical purine NTP phosphatase/PRRC1" evidence="5">
    <location>
        <begin position="157"/>
        <end position="266"/>
    </location>
</feature>
<name>A0A8D8TPV7_9HEMI</name>
<evidence type="ECO:0000256" key="1">
    <source>
        <dbReference type="ARBA" id="ARBA00004555"/>
    </source>
</evidence>
<dbReference type="Pfam" id="PF01931">
    <property type="entry name" value="NTPase_I-T"/>
    <property type="match status" value="1"/>
</dbReference>
<proteinExistence type="inferred from homology"/>
<keyword evidence="3" id="KW-0333">Golgi apparatus</keyword>
<comment type="similarity">
    <text evidence="2">Belongs to the PRRC1 family.</text>
</comment>
<feature type="compositionally biased region" description="Low complexity" evidence="4">
    <location>
        <begin position="32"/>
        <end position="58"/>
    </location>
</feature>
<dbReference type="EMBL" id="HBUF01298880">
    <property type="protein sequence ID" value="CAG6690692.1"/>
    <property type="molecule type" value="Transcribed_RNA"/>
</dbReference>